<dbReference type="Pfam" id="PF04825">
    <property type="entry name" value="Rad21_Rec8_N"/>
    <property type="match status" value="1"/>
</dbReference>
<accession>A0A0K0EQI9</accession>
<dbReference type="SUPFAM" id="SSF46785">
    <property type="entry name" value="Winged helix' DNA-binding domain"/>
    <property type="match status" value="1"/>
</dbReference>
<comment type="subcellular location">
    <subcellularLocation>
        <location evidence="2">Chromosome</location>
    </subcellularLocation>
    <subcellularLocation>
        <location evidence="1">Nucleus</location>
    </subcellularLocation>
</comment>
<organism evidence="8">
    <name type="scientific">Strongyloides stercoralis</name>
    <name type="common">Threadworm</name>
    <dbReference type="NCBI Taxonomy" id="6248"/>
    <lineage>
        <taxon>Eukaryota</taxon>
        <taxon>Metazoa</taxon>
        <taxon>Ecdysozoa</taxon>
        <taxon>Nematoda</taxon>
        <taxon>Chromadorea</taxon>
        <taxon>Rhabditida</taxon>
        <taxon>Tylenchina</taxon>
        <taxon>Panagrolaimomorpha</taxon>
        <taxon>Strongyloidoidea</taxon>
        <taxon>Strongyloididae</taxon>
        <taxon>Strongyloides</taxon>
    </lineage>
</organism>
<dbReference type="GO" id="GO:0003682">
    <property type="term" value="F:chromatin binding"/>
    <property type="evidence" value="ECO:0007669"/>
    <property type="project" value="TreeGrafter"/>
</dbReference>
<evidence type="ECO:0000256" key="5">
    <source>
        <dbReference type="ARBA" id="ARBA00023242"/>
    </source>
</evidence>
<dbReference type="PANTHER" id="PTHR12585:SF69">
    <property type="entry name" value="FI11703P"/>
    <property type="match status" value="1"/>
</dbReference>
<reference evidence="8" key="1">
    <citation type="submission" date="2015-08" db="UniProtKB">
        <authorList>
            <consortium name="WormBaseParasite"/>
        </authorList>
    </citation>
    <scope>IDENTIFICATION</scope>
</reference>
<dbReference type="InterPro" id="IPR023093">
    <property type="entry name" value="ScpA-like_C"/>
</dbReference>
<dbReference type="GO" id="GO:1990414">
    <property type="term" value="P:replication-born double-strand break repair via sister chromatid exchange"/>
    <property type="evidence" value="ECO:0007669"/>
    <property type="project" value="TreeGrafter"/>
</dbReference>
<evidence type="ECO:0000256" key="2">
    <source>
        <dbReference type="ARBA" id="ARBA00004286"/>
    </source>
</evidence>
<dbReference type="Pfam" id="PF04824">
    <property type="entry name" value="Rad21_Rec8"/>
    <property type="match status" value="1"/>
</dbReference>
<name>A0A0K0EQI9_STRER</name>
<keyword evidence="5" id="KW-0539">Nucleus</keyword>
<dbReference type="InterPro" id="IPR036390">
    <property type="entry name" value="WH_DNA-bd_sf"/>
</dbReference>
<dbReference type="GO" id="GO:0005634">
    <property type="term" value="C:nucleus"/>
    <property type="evidence" value="ECO:0007669"/>
    <property type="project" value="UniProtKB-SubCell"/>
</dbReference>
<feature type="domain" description="Rad21/Rec8-like protein C-terminal eukaryotic" evidence="6">
    <location>
        <begin position="504"/>
        <end position="556"/>
    </location>
</feature>
<evidence type="ECO:0000256" key="4">
    <source>
        <dbReference type="ARBA" id="ARBA00022454"/>
    </source>
</evidence>
<evidence type="ECO:0000256" key="3">
    <source>
        <dbReference type="ARBA" id="ARBA00009870"/>
    </source>
</evidence>
<sequence length="563" mass="63487">MFYTQFMLAKKGPLAKVWLAAHWEKKLSKAQVYETDVVDVVNEIMQPKVKMALRTTGHLLLGVVRIYSRKTKYLLADCNEAFLKIKMSFKSGEEERMMSEISSVSGVSASLPEVMQDFDITIPEFSEYDLQKQMRINQSRIDDITLKEDTVPTTTGFDISEDFGGDDFGDRALGLRFGETDAQEIERHRERSLSNHSALAGEVGEISEIKGMEEMGDSVQIELPSSGAFGDVFMGEAELIEEIEGLKEPGAEFEEPHVPAEVEFANGEARLFPADSFALEPLQPSQIEAVSKLPKTKKKRKLIVDEVKILSGEEMKANMSDFSATIQPLDLAPPSKKLMRMVEYGQTDKLFNNPLMKDMVDNEIQNFYKMCCVARSKEDVYDAVSVVTDLELSEVIDLAELPVTQPIEGFDEFAEVVSPAMTPLQAMENLDTTLIHEEEVSKGEKELEKRIEIKSPELKRRKPRYVTDKTFIDEEEEGEEGVRCSRRTHAILNSINNKLKHSENNEIVFTDLLTKSSSRRTIAQKFYALLELTKNLAIEVQQDEPYGEIIIKPGPQLATILAN</sequence>
<dbReference type="Gene3D" id="1.10.10.580">
    <property type="entry name" value="Structural maintenance of chromosome 1. Chain E"/>
    <property type="match status" value="1"/>
</dbReference>
<dbReference type="InterPro" id="IPR006910">
    <property type="entry name" value="Rad21_Rec8_N"/>
</dbReference>
<dbReference type="GO" id="GO:0008278">
    <property type="term" value="C:cohesin complex"/>
    <property type="evidence" value="ECO:0007669"/>
    <property type="project" value="InterPro"/>
</dbReference>
<evidence type="ECO:0000259" key="7">
    <source>
        <dbReference type="Pfam" id="PF04825"/>
    </source>
</evidence>
<comment type="similarity">
    <text evidence="3">Belongs to the rad21 family.</text>
</comment>
<dbReference type="AlphaFoldDB" id="A0A0K0EQI9"/>
<protein>
    <submittedName>
        <fullName evidence="8">Double-strand-break repair protein rad21 homolog</fullName>
    </submittedName>
</protein>
<dbReference type="PANTHER" id="PTHR12585">
    <property type="entry name" value="SCC1 / RAD21 FAMILY MEMBER"/>
    <property type="match status" value="1"/>
</dbReference>
<keyword evidence="4" id="KW-0158">Chromosome</keyword>
<proteinExistence type="inferred from homology"/>
<dbReference type="CDD" id="cd21792">
    <property type="entry name" value="Rad21_Rec8_M_NXP1-like"/>
    <property type="match status" value="1"/>
</dbReference>
<dbReference type="InterPro" id="IPR006909">
    <property type="entry name" value="Rad21/Rec8_C_eu"/>
</dbReference>
<evidence type="ECO:0000256" key="1">
    <source>
        <dbReference type="ARBA" id="ARBA00004123"/>
    </source>
</evidence>
<dbReference type="GO" id="GO:0007062">
    <property type="term" value="P:sister chromatid cohesion"/>
    <property type="evidence" value="ECO:0007669"/>
    <property type="project" value="InterPro"/>
</dbReference>
<dbReference type="InterPro" id="IPR039781">
    <property type="entry name" value="Rad21/Rec8-like"/>
</dbReference>
<dbReference type="STRING" id="6248.A0A0K0EQI9"/>
<dbReference type="InterPro" id="IPR049589">
    <property type="entry name" value="NXP1_M-like"/>
</dbReference>
<feature type="domain" description="Rad21/Rec8-like protein N-terminal" evidence="7">
    <location>
        <begin position="1"/>
        <end position="94"/>
    </location>
</feature>
<evidence type="ECO:0000259" key="6">
    <source>
        <dbReference type="Pfam" id="PF04824"/>
    </source>
</evidence>
<evidence type="ECO:0000313" key="8">
    <source>
        <dbReference type="WBParaSite" id="SSTP_0001171800.1"/>
    </source>
</evidence>
<dbReference type="WBParaSite" id="SSTP_0001171800.1">
    <property type="protein sequence ID" value="SSTP_0001171800.1"/>
    <property type="gene ID" value="SSTP_0001171800"/>
</dbReference>